<feature type="chain" id="PRO_5030558738" evidence="1">
    <location>
        <begin position="28"/>
        <end position="207"/>
    </location>
</feature>
<name>A0A7W6GIF0_9HYPH</name>
<dbReference type="PROSITE" id="PS51257">
    <property type="entry name" value="PROKAR_LIPOPROTEIN"/>
    <property type="match status" value="1"/>
</dbReference>
<organism evidence="3 4">
    <name type="scientific">Hansschlegelia beijingensis</name>
    <dbReference type="NCBI Taxonomy" id="1133344"/>
    <lineage>
        <taxon>Bacteria</taxon>
        <taxon>Pseudomonadati</taxon>
        <taxon>Pseudomonadota</taxon>
        <taxon>Alphaproteobacteria</taxon>
        <taxon>Hyphomicrobiales</taxon>
        <taxon>Methylopilaceae</taxon>
        <taxon>Hansschlegelia</taxon>
    </lineage>
</organism>
<dbReference type="Gene3D" id="3.40.33.10">
    <property type="entry name" value="CAP"/>
    <property type="match status" value="1"/>
</dbReference>
<dbReference type="InterPro" id="IPR006311">
    <property type="entry name" value="TAT_signal"/>
</dbReference>
<dbReference type="InterPro" id="IPR014044">
    <property type="entry name" value="CAP_dom"/>
</dbReference>
<dbReference type="Proteomes" id="UP000528964">
    <property type="component" value="Unassembled WGS sequence"/>
</dbReference>
<dbReference type="PROSITE" id="PS51318">
    <property type="entry name" value="TAT"/>
    <property type="match status" value="1"/>
</dbReference>
<dbReference type="SUPFAM" id="SSF55797">
    <property type="entry name" value="PR-1-like"/>
    <property type="match status" value="1"/>
</dbReference>
<keyword evidence="4" id="KW-1185">Reference proteome</keyword>
<sequence>MPHRSTRRAFIGAACIALALAGCSSTAPTPPATTPGLYQSQSKAGATLDRRAAAEMVSEFRRGRGLGPVTLDPALNRMAEEQANAMARDNKLSHETSAGSLKARIARSGYRNGGMWENIGAGHDTLADAFTGWRSSPPHMKNMLQPKASRIGIAAARAPGTRYEVFWAMVLADPNDPRPEVTAAQVNRAVPSFPIGVPGGIYVPSIH</sequence>
<evidence type="ECO:0000259" key="2">
    <source>
        <dbReference type="Pfam" id="PF00188"/>
    </source>
</evidence>
<evidence type="ECO:0000313" key="3">
    <source>
        <dbReference type="EMBL" id="MBB3974779.1"/>
    </source>
</evidence>
<dbReference type="PANTHER" id="PTHR31157">
    <property type="entry name" value="SCP DOMAIN-CONTAINING PROTEIN"/>
    <property type="match status" value="1"/>
</dbReference>
<dbReference type="EMBL" id="JACIDR010000008">
    <property type="protein sequence ID" value="MBB3974779.1"/>
    <property type="molecule type" value="Genomic_DNA"/>
</dbReference>
<protein>
    <submittedName>
        <fullName evidence="3">Uncharacterized protein YkwD</fullName>
    </submittedName>
</protein>
<dbReference type="Pfam" id="PF00188">
    <property type="entry name" value="CAP"/>
    <property type="match status" value="1"/>
</dbReference>
<keyword evidence="1" id="KW-0732">Signal</keyword>
<gene>
    <name evidence="3" type="ORF">GGR24_003468</name>
</gene>
<evidence type="ECO:0000256" key="1">
    <source>
        <dbReference type="SAM" id="SignalP"/>
    </source>
</evidence>
<proteinExistence type="predicted"/>
<evidence type="ECO:0000313" key="4">
    <source>
        <dbReference type="Proteomes" id="UP000528964"/>
    </source>
</evidence>
<feature type="domain" description="SCP" evidence="2">
    <location>
        <begin position="55"/>
        <end position="169"/>
    </location>
</feature>
<dbReference type="CDD" id="cd05379">
    <property type="entry name" value="CAP_bacterial"/>
    <property type="match status" value="1"/>
</dbReference>
<reference evidence="3 4" key="1">
    <citation type="submission" date="2020-08" db="EMBL/GenBank/DDBJ databases">
        <title>Genomic Encyclopedia of Type Strains, Phase IV (KMG-IV): sequencing the most valuable type-strain genomes for metagenomic binning, comparative biology and taxonomic classification.</title>
        <authorList>
            <person name="Goeker M."/>
        </authorList>
    </citation>
    <scope>NUCLEOTIDE SEQUENCE [LARGE SCALE GENOMIC DNA]</scope>
    <source>
        <strain evidence="3 4">DSM 25481</strain>
    </source>
</reference>
<dbReference type="AlphaFoldDB" id="A0A7W6GIF0"/>
<feature type="signal peptide" evidence="1">
    <location>
        <begin position="1"/>
        <end position="27"/>
    </location>
</feature>
<accession>A0A7W6GIF0</accession>
<dbReference type="InterPro" id="IPR035940">
    <property type="entry name" value="CAP_sf"/>
</dbReference>
<comment type="caution">
    <text evidence="3">The sequence shown here is derived from an EMBL/GenBank/DDBJ whole genome shotgun (WGS) entry which is preliminary data.</text>
</comment>
<dbReference type="RefSeq" id="WP_183396636.1">
    <property type="nucleotide sequence ID" value="NZ_JACIDR010000008.1"/>
</dbReference>
<dbReference type="PANTHER" id="PTHR31157:SF1">
    <property type="entry name" value="SCP DOMAIN-CONTAINING PROTEIN"/>
    <property type="match status" value="1"/>
</dbReference>